<organism evidence="9">
    <name type="scientific">hydrothermal vent metagenome</name>
    <dbReference type="NCBI Taxonomy" id="652676"/>
    <lineage>
        <taxon>unclassified sequences</taxon>
        <taxon>metagenomes</taxon>
        <taxon>ecological metagenomes</taxon>
    </lineage>
</organism>
<dbReference type="GO" id="GO:0008081">
    <property type="term" value="F:phosphoric diester hydrolase activity"/>
    <property type="evidence" value="ECO:0007669"/>
    <property type="project" value="TreeGrafter"/>
</dbReference>
<proteinExistence type="inferred from homology"/>
<evidence type="ECO:0000256" key="7">
    <source>
        <dbReference type="ARBA" id="ARBA00023204"/>
    </source>
</evidence>
<comment type="cofactor">
    <cofactor evidence="1">
        <name>Zn(2+)</name>
        <dbReference type="ChEBI" id="CHEBI:29105"/>
    </cofactor>
</comment>
<keyword evidence="9" id="KW-0255">Endonuclease</keyword>
<dbReference type="PROSITE" id="PS00730">
    <property type="entry name" value="AP_NUCLEASE_F2_2"/>
    <property type="match status" value="1"/>
</dbReference>
<dbReference type="PANTHER" id="PTHR21445:SF0">
    <property type="entry name" value="APURINIC-APYRIMIDINIC ENDONUCLEASE"/>
    <property type="match status" value="1"/>
</dbReference>
<feature type="domain" description="Xylose isomerase-like TIM barrel" evidence="8">
    <location>
        <begin position="19"/>
        <end position="266"/>
    </location>
</feature>
<dbReference type="SUPFAM" id="SSF51658">
    <property type="entry name" value="Xylose isomerase-like"/>
    <property type="match status" value="1"/>
</dbReference>
<dbReference type="Pfam" id="PF01261">
    <property type="entry name" value="AP_endonuc_2"/>
    <property type="match status" value="1"/>
</dbReference>
<dbReference type="GO" id="GO:0008833">
    <property type="term" value="F:deoxyribonuclease IV (phage-T4-induced) activity"/>
    <property type="evidence" value="ECO:0007669"/>
    <property type="project" value="UniProtKB-EC"/>
</dbReference>
<keyword evidence="5 9" id="KW-0378">Hydrolase</keyword>
<dbReference type="CDD" id="cd00019">
    <property type="entry name" value="AP2Ec"/>
    <property type="match status" value="1"/>
</dbReference>
<evidence type="ECO:0000256" key="1">
    <source>
        <dbReference type="ARBA" id="ARBA00001947"/>
    </source>
</evidence>
<dbReference type="Gene3D" id="3.20.20.150">
    <property type="entry name" value="Divalent-metal-dependent TIM barrel enzymes"/>
    <property type="match status" value="1"/>
</dbReference>
<dbReference type="AlphaFoldDB" id="A0A3B1DNJ3"/>
<keyword evidence="6" id="KW-0862">Zinc</keyword>
<accession>A0A3B1DNJ3</accession>
<evidence type="ECO:0000256" key="3">
    <source>
        <dbReference type="ARBA" id="ARBA00022723"/>
    </source>
</evidence>
<name>A0A3B1DNJ3_9ZZZZ</name>
<dbReference type="InterPro" id="IPR018246">
    <property type="entry name" value="AP_endonuc_F2_Zn_BS"/>
</dbReference>
<dbReference type="NCBIfam" id="TIGR00587">
    <property type="entry name" value="nfo"/>
    <property type="match status" value="1"/>
</dbReference>
<reference evidence="9" key="1">
    <citation type="submission" date="2018-06" db="EMBL/GenBank/DDBJ databases">
        <authorList>
            <person name="Zhirakovskaya E."/>
        </authorList>
    </citation>
    <scope>NUCLEOTIDE SEQUENCE</scope>
</reference>
<dbReference type="InterPro" id="IPR013022">
    <property type="entry name" value="Xyl_isomerase-like_TIM-brl"/>
</dbReference>
<dbReference type="HAMAP" id="MF_00152">
    <property type="entry name" value="Nfo"/>
    <property type="match status" value="1"/>
</dbReference>
<evidence type="ECO:0000256" key="2">
    <source>
        <dbReference type="ARBA" id="ARBA00005340"/>
    </source>
</evidence>
<evidence type="ECO:0000259" key="8">
    <source>
        <dbReference type="Pfam" id="PF01261"/>
    </source>
</evidence>
<evidence type="ECO:0000256" key="5">
    <source>
        <dbReference type="ARBA" id="ARBA00022801"/>
    </source>
</evidence>
<dbReference type="EMBL" id="UOGH01000290">
    <property type="protein sequence ID" value="VAX33275.1"/>
    <property type="molecule type" value="Genomic_DNA"/>
</dbReference>
<keyword evidence="3" id="KW-0479">Metal-binding</keyword>
<dbReference type="GO" id="GO:0003906">
    <property type="term" value="F:DNA-(apurinic or apyrimidinic site) endonuclease activity"/>
    <property type="evidence" value="ECO:0007669"/>
    <property type="project" value="TreeGrafter"/>
</dbReference>
<dbReference type="EC" id="3.1.21.2" evidence="9"/>
<gene>
    <name evidence="9" type="ORF">MNBD_NITROSPIRAE02-1673</name>
</gene>
<dbReference type="PROSITE" id="PS00729">
    <property type="entry name" value="AP_NUCLEASE_F2_1"/>
    <property type="match status" value="1"/>
</dbReference>
<keyword evidence="7" id="KW-0234">DNA repair</keyword>
<evidence type="ECO:0000313" key="9">
    <source>
        <dbReference type="EMBL" id="VAX33275.1"/>
    </source>
</evidence>
<keyword evidence="9" id="KW-0540">Nuclease</keyword>
<dbReference type="PROSITE" id="PS51432">
    <property type="entry name" value="AP_NUCLEASE_F2_4"/>
    <property type="match status" value="1"/>
</dbReference>
<dbReference type="GO" id="GO:0003677">
    <property type="term" value="F:DNA binding"/>
    <property type="evidence" value="ECO:0007669"/>
    <property type="project" value="InterPro"/>
</dbReference>
<evidence type="ECO:0000256" key="4">
    <source>
        <dbReference type="ARBA" id="ARBA00022763"/>
    </source>
</evidence>
<dbReference type="InterPro" id="IPR001719">
    <property type="entry name" value="AP_endonuc_2"/>
</dbReference>
<dbReference type="FunFam" id="3.20.20.150:FF:000001">
    <property type="entry name" value="Probable endonuclease 4"/>
    <property type="match status" value="1"/>
</dbReference>
<dbReference type="GO" id="GO:0008270">
    <property type="term" value="F:zinc ion binding"/>
    <property type="evidence" value="ECO:0007669"/>
    <property type="project" value="InterPro"/>
</dbReference>
<keyword evidence="4" id="KW-0227">DNA damage</keyword>
<comment type="similarity">
    <text evidence="2">Belongs to the AP endonuclease 2 family.</text>
</comment>
<evidence type="ECO:0000256" key="6">
    <source>
        <dbReference type="ARBA" id="ARBA00022833"/>
    </source>
</evidence>
<dbReference type="PROSITE" id="PS00731">
    <property type="entry name" value="AP_NUCLEASE_F2_3"/>
    <property type="match status" value="1"/>
</dbReference>
<dbReference type="InterPro" id="IPR036237">
    <property type="entry name" value="Xyl_isomerase-like_sf"/>
</dbReference>
<protein>
    <submittedName>
        <fullName evidence="9">Endonuclease IV</fullName>
        <ecNumber evidence="9">3.1.21.2</ecNumber>
    </submittedName>
</protein>
<dbReference type="GO" id="GO:0006284">
    <property type="term" value="P:base-excision repair"/>
    <property type="evidence" value="ECO:0007669"/>
    <property type="project" value="TreeGrafter"/>
</dbReference>
<sequence>MRRLGVHTSIANGIHLSLKRAKALCCSTVQIFSHNPRIWATKKICNEEIESFRELKRVLDIRPVFIHSSYLINLASPDEEIRKKSINLLTHEIRTAHLLRADYIVLHPGKAVGRDIKEAIDRASKALSQAYENADGGVGILLENTAGQKGDISSTIPLISEIIENTPPGCVQGLCLDTCHAYAAGYDITKMEGLEKLKGEIIKYISPLKVELIHLNDSKKGFASGVDRHEHIGEGSIGLPGLKQFLSFPFFNAVPLILETPKKSDDDDWKNLDRVRKMLGLKTGCQPKVDEIQIPT</sequence>
<dbReference type="PANTHER" id="PTHR21445">
    <property type="entry name" value="ENDONUCLEASE IV ENDODEOXYRIBONUCLEASE IV"/>
    <property type="match status" value="1"/>
</dbReference>
<dbReference type="SMART" id="SM00518">
    <property type="entry name" value="AP2Ec"/>
    <property type="match status" value="1"/>
</dbReference>